<evidence type="ECO:0000256" key="5">
    <source>
        <dbReference type="ARBA" id="ARBA00022946"/>
    </source>
</evidence>
<name>A0A0N5CXW8_THECL</name>
<keyword evidence="8" id="KW-0496">Mitochondrion</keyword>
<evidence type="ECO:0000313" key="12">
    <source>
        <dbReference type="Proteomes" id="UP000276776"/>
    </source>
</evidence>
<gene>
    <name evidence="11" type="ORF">TCLT_LOCUS5258</name>
</gene>
<dbReference type="Proteomes" id="UP000276776">
    <property type="component" value="Unassembled WGS sequence"/>
</dbReference>
<evidence type="ECO:0000256" key="8">
    <source>
        <dbReference type="ARBA" id="ARBA00023128"/>
    </source>
</evidence>
<dbReference type="EMBL" id="UYYF01004329">
    <property type="protein sequence ID" value="VDN02479.1"/>
    <property type="molecule type" value="Genomic_DNA"/>
</dbReference>
<dbReference type="PANTHER" id="PTHR43380:SF1">
    <property type="entry name" value="2-OXOISOVALERATE DEHYDROGENASE SUBUNIT ALPHA, MITOCHONDRIAL"/>
    <property type="match status" value="1"/>
</dbReference>
<dbReference type="GO" id="GO:0009083">
    <property type="term" value="P:branched-chain amino acid catabolic process"/>
    <property type="evidence" value="ECO:0007669"/>
    <property type="project" value="TreeGrafter"/>
</dbReference>
<dbReference type="InterPro" id="IPR001017">
    <property type="entry name" value="DH_E1"/>
</dbReference>
<dbReference type="STRING" id="103827.A0A0N5CXW8"/>
<dbReference type="OrthoDB" id="3845at2759"/>
<dbReference type="InterPro" id="IPR050771">
    <property type="entry name" value="Alpha-ketoacid_DH_E1_comp"/>
</dbReference>
<comment type="catalytic activity">
    <reaction evidence="9">
        <text>N(6)-[(R)-lipoyl]-L-lysyl-[protein] + 3-methyl-2-oxobutanoate + H(+) = N(6)-[(R)-S(8)-2-methylpropanoyldihydrolipoyl]-L-lysyl-[protein] + CO2</text>
        <dbReference type="Rhea" id="RHEA:13457"/>
        <dbReference type="Rhea" id="RHEA-COMP:10474"/>
        <dbReference type="Rhea" id="RHEA-COMP:10497"/>
        <dbReference type="ChEBI" id="CHEBI:11851"/>
        <dbReference type="ChEBI" id="CHEBI:15378"/>
        <dbReference type="ChEBI" id="CHEBI:16526"/>
        <dbReference type="ChEBI" id="CHEBI:83099"/>
        <dbReference type="ChEBI" id="CHEBI:83142"/>
        <dbReference type="EC" id="1.2.4.4"/>
    </reaction>
</comment>
<accession>A0A0N5CXW8</accession>
<sequence>MLFQFRRFLTKTFSGLSSINSLKNDTVLTSLYYSTDADSFRIHEFTEKYLNHHKAKFTEKLQILSPTEVSTVPIYRVTNSLGQIVDSEYHLNFSKEFALNMYKTMVTLSQMDKILYDSQRQGRIAFYVSNTGEEASQVGSAAGLHDNDLIYAQYRETGALLYRGFSMDRFMHQCCSSSKDIGCGKQMPVHYGSVEHNFVTISSPLATQMPQAVGSAYAFKRQKNGSIVLVYFGEGAASEGDAHAAFNMAATLKCPIIFFCRNNGYSISTPTNEQYSGDGIAGKGLGYGIHAIRVDGNDLIAVYNATKAAREIAKDNKPVLIEAMTYRLAPHSTSDDPTAYRLNEEVKTWYNENPILRFKLFLQNQMWWSDEENNALEEEARQQILKALLSAEKTPKPHISKMFEDVYKEMPQNLRQQHDQLIKHLKNYGQHYPLQNFESDQDLFQARDRCHQIEYVV</sequence>
<dbReference type="GO" id="GO:0005759">
    <property type="term" value="C:mitochondrial matrix"/>
    <property type="evidence" value="ECO:0007669"/>
    <property type="project" value="UniProtKB-SubCell"/>
</dbReference>
<comment type="cofactor">
    <cofactor evidence="1 9">
        <name>thiamine diphosphate</name>
        <dbReference type="ChEBI" id="CHEBI:58937"/>
    </cofactor>
</comment>
<dbReference type="GO" id="GO:0003863">
    <property type="term" value="F:branched-chain 2-oxo acid dehydrogenase activity"/>
    <property type="evidence" value="ECO:0007669"/>
    <property type="project" value="UniProtKB-EC"/>
</dbReference>
<dbReference type="Pfam" id="PF00676">
    <property type="entry name" value="E1_dh"/>
    <property type="match status" value="1"/>
</dbReference>
<evidence type="ECO:0000256" key="1">
    <source>
        <dbReference type="ARBA" id="ARBA00001964"/>
    </source>
</evidence>
<reference evidence="11 12" key="2">
    <citation type="submission" date="2018-11" db="EMBL/GenBank/DDBJ databases">
        <authorList>
            <consortium name="Pathogen Informatics"/>
        </authorList>
    </citation>
    <scope>NUCLEOTIDE SEQUENCE [LARGE SCALE GENOMIC DNA]</scope>
</reference>
<keyword evidence="9" id="KW-0786">Thiamine pyrophosphate</keyword>
<evidence type="ECO:0000256" key="3">
    <source>
        <dbReference type="ARBA" id="ARBA00008646"/>
    </source>
</evidence>
<dbReference type="SUPFAM" id="SSF52518">
    <property type="entry name" value="Thiamin diphosphate-binding fold (THDP-binding)"/>
    <property type="match status" value="1"/>
</dbReference>
<proteinExistence type="inferred from homology"/>
<dbReference type="FunFam" id="3.40.50.970:FF:000015">
    <property type="entry name" value="2-oxoisovalerate dehydrogenase subunit alpha"/>
    <property type="match status" value="1"/>
</dbReference>
<evidence type="ECO:0000256" key="4">
    <source>
        <dbReference type="ARBA" id="ARBA00022723"/>
    </source>
</evidence>
<dbReference type="WBParaSite" id="TCLT_0000526901-mRNA-1">
    <property type="protein sequence ID" value="TCLT_0000526901-mRNA-1"/>
    <property type="gene ID" value="TCLT_0000526901"/>
</dbReference>
<dbReference type="GO" id="GO:0046872">
    <property type="term" value="F:metal ion binding"/>
    <property type="evidence" value="ECO:0007669"/>
    <property type="project" value="UniProtKB-KW"/>
</dbReference>
<keyword evidence="6" id="KW-0630">Potassium</keyword>
<comment type="function">
    <text evidence="9">The branched-chain alpha-keto dehydrogenase complex catalyzes the overall conversion of alpha-keto acids to acyl-CoA and CO(2). It contains multiple copies of three enzymatic components: branched-chain alpha-keto acid decarboxylase (E1), lipoamide acyltransferase (E2) and lipoamide dehydrogenase (E3).</text>
</comment>
<dbReference type="OMA" id="GMFRGVN"/>
<keyword evidence="12" id="KW-1185">Reference proteome</keyword>
<dbReference type="AlphaFoldDB" id="A0A0N5CXW8"/>
<evidence type="ECO:0000313" key="11">
    <source>
        <dbReference type="EMBL" id="VDN02479.1"/>
    </source>
</evidence>
<dbReference type="Gene3D" id="3.40.50.970">
    <property type="match status" value="1"/>
</dbReference>
<organism evidence="13">
    <name type="scientific">Thelazia callipaeda</name>
    <name type="common">Oriental eyeworm</name>
    <name type="synonym">Parasitic nematode</name>
    <dbReference type="NCBI Taxonomy" id="103827"/>
    <lineage>
        <taxon>Eukaryota</taxon>
        <taxon>Metazoa</taxon>
        <taxon>Ecdysozoa</taxon>
        <taxon>Nematoda</taxon>
        <taxon>Chromadorea</taxon>
        <taxon>Rhabditida</taxon>
        <taxon>Spirurina</taxon>
        <taxon>Spiruromorpha</taxon>
        <taxon>Thelazioidea</taxon>
        <taxon>Thelaziidae</taxon>
        <taxon>Thelazia</taxon>
    </lineage>
</organism>
<evidence type="ECO:0000259" key="10">
    <source>
        <dbReference type="Pfam" id="PF00676"/>
    </source>
</evidence>
<comment type="similarity">
    <text evidence="3 9">Belongs to the BCKDHA family.</text>
</comment>
<dbReference type="InterPro" id="IPR029061">
    <property type="entry name" value="THDP-binding"/>
</dbReference>
<evidence type="ECO:0000256" key="9">
    <source>
        <dbReference type="RuleBase" id="RU365014"/>
    </source>
</evidence>
<dbReference type="CDD" id="cd02000">
    <property type="entry name" value="TPP_E1_PDC_ADC_BCADC"/>
    <property type="match status" value="1"/>
</dbReference>
<evidence type="ECO:0000313" key="13">
    <source>
        <dbReference type="WBParaSite" id="TCLT_0000526901-mRNA-1"/>
    </source>
</evidence>
<reference evidence="13" key="1">
    <citation type="submission" date="2017-02" db="UniProtKB">
        <authorList>
            <consortium name="WormBaseParasite"/>
        </authorList>
    </citation>
    <scope>IDENTIFICATION</scope>
</reference>
<keyword evidence="7 9" id="KW-0560">Oxidoreductase</keyword>
<comment type="subcellular location">
    <subcellularLocation>
        <location evidence="2">Mitochondrion matrix</location>
    </subcellularLocation>
</comment>
<evidence type="ECO:0000256" key="6">
    <source>
        <dbReference type="ARBA" id="ARBA00022958"/>
    </source>
</evidence>
<keyword evidence="4" id="KW-0479">Metal-binding</keyword>
<dbReference type="EC" id="1.2.4.4" evidence="9"/>
<feature type="domain" description="Dehydrogenase E1 component" evidence="10">
    <location>
        <begin position="102"/>
        <end position="399"/>
    </location>
</feature>
<protein>
    <recommendedName>
        <fullName evidence="9">2-oxoisovalerate dehydrogenase subunit alpha</fullName>
        <ecNumber evidence="9">1.2.4.4</ecNumber>
    </recommendedName>
    <alternativeName>
        <fullName evidence="9">Branched-chain alpha-keto acid dehydrogenase E1 component alpha chain</fullName>
    </alternativeName>
</protein>
<evidence type="ECO:0000256" key="2">
    <source>
        <dbReference type="ARBA" id="ARBA00004305"/>
    </source>
</evidence>
<keyword evidence="5" id="KW-0809">Transit peptide</keyword>
<evidence type="ECO:0000256" key="7">
    <source>
        <dbReference type="ARBA" id="ARBA00023002"/>
    </source>
</evidence>
<dbReference type="PANTHER" id="PTHR43380">
    <property type="entry name" value="2-OXOISOVALERATE DEHYDROGENASE SUBUNIT ALPHA, MITOCHONDRIAL"/>
    <property type="match status" value="1"/>
</dbReference>